<dbReference type="InterPro" id="IPR002909">
    <property type="entry name" value="IPT_dom"/>
</dbReference>
<evidence type="ECO:0000313" key="3">
    <source>
        <dbReference type="Proteomes" id="UP000215244"/>
    </source>
</evidence>
<feature type="compositionally biased region" description="Acidic residues" evidence="1">
    <location>
        <begin position="3597"/>
        <end position="3680"/>
    </location>
</feature>
<dbReference type="Gene3D" id="2.60.40.1080">
    <property type="match status" value="1"/>
</dbReference>
<dbReference type="SUPFAM" id="SSF49373">
    <property type="entry name" value="Invasin/intimin cell-adhesion fragments"/>
    <property type="match status" value="1"/>
</dbReference>
<feature type="region of interest" description="Disordered" evidence="1">
    <location>
        <begin position="3204"/>
        <end position="3688"/>
    </location>
</feature>
<dbReference type="InterPro" id="IPR013783">
    <property type="entry name" value="Ig-like_fold"/>
</dbReference>
<dbReference type="RefSeq" id="WP_094998290.1">
    <property type="nucleotide sequence ID" value="NZ_BMJL01000010.1"/>
</dbReference>
<keyword evidence="3" id="KW-1185">Reference proteome</keyword>
<dbReference type="Gene3D" id="2.60.40.10">
    <property type="entry name" value="Immunoglobulins"/>
    <property type="match status" value="3"/>
</dbReference>
<dbReference type="GO" id="GO:0005975">
    <property type="term" value="P:carbohydrate metabolic process"/>
    <property type="evidence" value="ECO:0007669"/>
    <property type="project" value="UniProtKB-ARBA"/>
</dbReference>
<dbReference type="SUPFAM" id="SSF81296">
    <property type="entry name" value="E set domains"/>
    <property type="match status" value="3"/>
</dbReference>
<dbReference type="SMART" id="SM00112">
    <property type="entry name" value="CA"/>
    <property type="match status" value="1"/>
</dbReference>
<dbReference type="GO" id="GO:0016020">
    <property type="term" value="C:membrane"/>
    <property type="evidence" value="ECO:0007669"/>
    <property type="project" value="InterPro"/>
</dbReference>
<name>A0A223V8S0_9FLAO</name>
<accession>A0A223V8S0</accession>
<dbReference type="OrthoDB" id="2582440at2"/>
<dbReference type="Proteomes" id="UP000215244">
    <property type="component" value="Chromosome"/>
</dbReference>
<dbReference type="EMBL" id="CP022957">
    <property type="protein sequence ID" value="ASV31702.1"/>
    <property type="molecule type" value="Genomic_DNA"/>
</dbReference>
<dbReference type="PROSITE" id="PS50025">
    <property type="entry name" value="LAM_G_DOMAIN"/>
    <property type="match status" value="1"/>
</dbReference>
<dbReference type="Pfam" id="PF13385">
    <property type="entry name" value="Laminin_G_3"/>
    <property type="match status" value="2"/>
</dbReference>
<evidence type="ECO:0000313" key="2">
    <source>
        <dbReference type="EMBL" id="ASV31702.1"/>
    </source>
</evidence>
<dbReference type="PANTHER" id="PTHR10199">
    <property type="entry name" value="THROMBOSPONDIN"/>
    <property type="match status" value="1"/>
</dbReference>
<dbReference type="InterPro" id="IPR014756">
    <property type="entry name" value="Ig_E-set"/>
</dbReference>
<dbReference type="InterPro" id="IPR013320">
    <property type="entry name" value="ConA-like_dom_sf"/>
</dbReference>
<dbReference type="InterPro" id="IPR008964">
    <property type="entry name" value="Invasin/intimin_cell_adhesion"/>
</dbReference>
<dbReference type="SUPFAM" id="SSF49313">
    <property type="entry name" value="Cadherin-like"/>
    <property type="match status" value="1"/>
</dbReference>
<dbReference type="SUPFAM" id="SSF49899">
    <property type="entry name" value="Concanavalin A-like lectins/glucanases"/>
    <property type="match status" value="3"/>
</dbReference>
<sequence length="3774" mass="400445">MKIQPPLNLKNTKSILFLAIFWALGSFVLFAQTGPGGVSNNLQGWWKADGQVYSDEGTTLATNSDPIYQWSDFSPNGNNFIQVNSGERPIFIAATLNFNPQATFDGSEFMDGSGTTGLPNGNSARFMRLVTTSTASFTGNHVPFAHGTGTQDQAHVVAGSVNSNSLIYGSWEAVNDITSPNFWTLDQPHIIGGGYDGVSNTYLQANGTTLETRDGARPTWNTVNSLMRIGADVATTAGEFWTGNIAEVLVYDTYPTLIEQQQIDSYLALKYGISLDQTSDLDYLASDGSIIWDASNNTGYKNDIFGIGRDDNSSLNQKVSKSVNTGAILTIALDTNFTKANTDANRTTEHDNDKQFLIVSNNGGATTTQTTELESSTGFNIRLAREWKIDATNFSQNISLKFEGYDDTWSIVTKADGDFSSEVSTLGTLNADGEFTTTTALADGSTFTLAKFQKAPGGIPSALTLWLKADEGVTTDTGTSIDQWGDQSGKDYDFTDSDGNEGPDLVSGVNGQFFNFNDYVSHAAAGTTARSLKNSSSLGMVGTDEATLFSVIHKNGINQTIFTAKDTSGKITQLTVNGGYIDGNDFGQFIPGSNAPDNQTIVGGVRDEIPSDNQQEGIFNGNITNDTNSGMQTLNDFENNTAVIGTNGTKHYQGLVAEIIVYQEKLSDADVQKVSSYLALKYGVALDQTTATDYLASDGTVFWDASENTEYKNNIFGIGRDDASGLNQKVSKSVNSGSILTMALDANFTASNTDASRTTEHGNDKQFLIISNNGGAITNTYAEIAGTNYNSHISKVWKTNATTNFSQSVNLKFNGFDETWALLKDDDGDFSSGASSLGTLDSNGEITGVVLANVHFLTLAKVEKGPGGITSNMALWLRADSGIVLDTGVSIWEDQSLGQNNPVQAIANSQPIIGSETINFNPKVSFDGSNDMMNFDNDLGLTGTNAYTIFGIMNIPNAGSKTAILATDGCGDGFAWYQESVGAGSGLIGITQCGTTAAFGNAVIANETTLRTATRAINGGHDFYKEGGNKVTDIGLNFASQNMALGNTNGIYSDIHLSELIVFNTELSETERQKVHTYLSLKYGVTLDQTSGIDYLASDGTVIWDASNNTGYKTDIFGIGRDDASGLNQKISKSVNEGSILTAALDDNFTLANNDNSRNTLHANDKQFLVISNNGGATTTQTTELQASTGFNIRLGREWKINATNFSQNISLKFDGYDESWSVIATDNGDFSSGVTVMGALNASGVLTTTAPLGNGKSFTLARVQEAPGGINTNLTFWVKANEGTNITGTGVVSTWADQSGNGYDLSEAVSNQGPQYNANGMNFNPVSDFVNVSNGHMSTSLNINPDALDPKQIYIVYDLDGNPAHPLMGNDDSNYDTMIGPDGINGNGTTETAHSAEATSDRPHILVADLNHSVAGGSFARVDGQQFSGFTYDNANGGTPETALGKGLLTDVSTFQGNIAEAIIYGGGTLPSGTTRQQIESYLALKYGISLDQTSPLHYLASDGTIIWDASNNSGYKTDIFGIGRDDASALNQKISRSANNDNSPILATTTDFMSSNLDGSRTGLSDGNFMVMGHNNGAENSFTSSFNGGTNNRSDRVWKVDETGTVGDVYFAVPYEAATFPSGGTPAVVISNNESFDDQDQVVLLTYDRSKGGYYAKINPADGDYLALAISDISVAIPAYYRTRSDNQTDGITKYSSYADFIAHTNGVFTGFTQTWSFGDSFFADGVYFYRTNNINTSVTRYPSLADLAAGTNGIVYNFTSGGNPQDWNDNDEFFASGDLFFRTASSTGTHGLSSYPSFADLLANTNETPIAFSSTFRFEDQFFHDGQYFLRTNTNTTDGQHKSVTRYASLNDLANDLVFDTQPFGPFSLNDDIFAVGITAGFTVSETALTIAENAGTGTFTVVLDAQPANDAVFDIASDDIDEATVFPSTLTFTSANWNVPQTVTVTGVDDHAIPNDSATITVSVNADASDDTFDSLGDQTIAVTLTDVEAISPVFTSPTAAYNVSVAQYSGTFFDVSSEVGSPYSIDFSANGNKMFVSGIDSNVIAEYSLSTAFDVSTATYNTSLTGMSDRTTGINFNNNGTTLYFVGAGSSANVVEYGLSDPYDLASATQTQTYVASQASSYKDVTFNNDGTKMYLLADNTHVIYEYSLGVAYDISTSTYTSNSYTITEHERPMELDFNSDGTQLFIVADFGQILAYDLSTPFDLSSISYNSIAFDISSQEPNAYGMAFSEGGEKFYVIGFSKNVYEYDMLPVVEYAENGTNPVVDIDANNGNGGANDEGITYALATGGDNDLFSIDAATGALTFQASPDFEDPQDADTDNNYEITVTATDNDGDTVQHITISVTDVDEPPVISNFSPIAAGNGETVTINGSNFLGTTEVNFGDTAATSFTVVSNTEITAVVGTGASGDITVTSPGGNDTETGFIYKVAQYDFEGNPDDATENNYDGTEVNTITYNTGAQGQAVCFDNGPGFVKLPDNLIRSLSEFTISLRFKTTGTGSILGYQNVQANVSNNPSNYIPILLITSDGKLKGTLWTSTSTSIQAISSSTVNDGNWHQVDFTAGTNSVSIYLDGSLEANTTGAAVAHLDMIYNQLGFAHTNQYNLSATTWEYFNGCIDDMVIFDRKLTEAEIETVTELPEPTVISFDPVEAGQEDTVVITGTNFDGATQVTFGGIDAASYTVDSSTQITAVLGNTAASGDVEVVTAGGTATLSGFTFTSKTNITTSVSSLNSIIYCGGETSSALDFDVSASDAYQDMVISAPSGFEISLNENSGFVSSLILSPVANTIVNTTIYVRVAAGQSGRLSGNVAIVSGTVAENISVNAETNNSLYFDGIDDYVNLTSITIPDGASDFTIEAWILPDNSNWDGDYHAIMGNQQGAIETRNPSFYIIDGKIHIDSYEDNTLTRFPFLETNPSILQNVWSHIALVKDGLQFIVYVNGQEVITAPAPGAINITAPYQFGFIDNYFAGKIDDVRFWSDSRTASEITNNMNTALMGNEAGLIGHYNFNEGVTEGNNIGLTTLPDNTASANDGTLNNFALSGTTSNWVQGYFSQISGENTTAIGGQIQLTHLESGGVWSSNNTNIATVNQSGLVTGVATGTANITYQLCGQSTFKTVEVKNSSPTITSFTPTSAETGDNVVITGTNFNGTTQVTFGGTNAASFTVDSSTQITAVVDEGTSGSIVVTTTVGTATTTGFTYLYPDTDEDGVRDDTDNCTSIANADQTDTDADGDGNACDDDDDNDGTPDVDDAFPLDENEDTDTDGDGTGDNADTDDDGDGTPDAQDAFPLDENEDTDTDGDGTGDNADTDDDNDGTPDTDDAFPLDENEDTDTDGDGTGDNADTDDDGDGTPDTDDAFPLDENEDTDTDGDGTGDNADTDDDNDGTPDTDDAFPLDDSEDTDTDGDGTGDNADTDDDGDGTPDTEDAFPLDDSEDTDTDGDGTGNNADTDDDGDGTPDVDDAFPLDDSEDTDTDGDGTGDNTDDDIDGDGIPNDEDLYPNGDVEDADNDGVPDSEDAFPNDPNESVDSDGDGQGDNSDPDDDNDGTPDTEDAFPLDNSEDTDTDGDGTGDNNDNDIDGDGIPNDEDIYPNGQITDTDNDGVPDSEDALPNDPNESVDSDGDGIGDNADPDDDNDGVPDTEDAFPWDPTEDTDTDGDGTGDNADNDDDNDGIPDSNDDFPMDGAPRIIPAQAFTPNGDGNNDTWIVPGIGNYPNNVVRVYNRSGHEVFAVKGYENDWTGSYKDNREKLPAGSYLYVIDLGDGSAPLQGWIFINY</sequence>
<dbReference type="SMART" id="SM00282">
    <property type="entry name" value="LamG"/>
    <property type="match status" value="1"/>
</dbReference>
<dbReference type="KEGG" id="marb:CJ263_16600"/>
<dbReference type="InterPro" id="IPR028974">
    <property type="entry name" value="TSP_type-3_rpt"/>
</dbReference>
<proteinExistence type="predicted"/>
<organism evidence="2 3">
    <name type="scientific">Maribacter cobaltidurans</name>
    <dbReference type="NCBI Taxonomy" id="1178778"/>
    <lineage>
        <taxon>Bacteria</taxon>
        <taxon>Pseudomonadati</taxon>
        <taxon>Bacteroidota</taxon>
        <taxon>Flavobacteriia</taxon>
        <taxon>Flavobacteriales</taxon>
        <taxon>Flavobacteriaceae</taxon>
        <taxon>Maribacter</taxon>
    </lineage>
</organism>
<dbReference type="Pfam" id="PF02412">
    <property type="entry name" value="TSP_3"/>
    <property type="match status" value="3"/>
</dbReference>
<gene>
    <name evidence="2" type="ORF">CJ263_16600</name>
</gene>
<dbReference type="SUPFAM" id="SSF103647">
    <property type="entry name" value="TSP type-3 repeat"/>
    <property type="match status" value="5"/>
</dbReference>
<feature type="compositionally biased region" description="Acidic residues" evidence="1">
    <location>
        <begin position="3449"/>
        <end position="3588"/>
    </location>
</feature>
<dbReference type="CDD" id="cd00102">
    <property type="entry name" value="IPT"/>
    <property type="match status" value="3"/>
</dbReference>
<dbReference type="InterPro" id="IPR002126">
    <property type="entry name" value="Cadherin-like_dom"/>
</dbReference>
<dbReference type="Gene3D" id="2.60.120.200">
    <property type="match status" value="2"/>
</dbReference>
<dbReference type="GO" id="GO:0005509">
    <property type="term" value="F:calcium ion binding"/>
    <property type="evidence" value="ECO:0007669"/>
    <property type="project" value="InterPro"/>
</dbReference>
<dbReference type="NCBIfam" id="TIGR04131">
    <property type="entry name" value="Bac_Flav_CTERM"/>
    <property type="match status" value="1"/>
</dbReference>
<dbReference type="Pfam" id="PF01833">
    <property type="entry name" value="TIG"/>
    <property type="match status" value="3"/>
</dbReference>
<feature type="compositionally biased region" description="Acidic residues" evidence="1">
    <location>
        <begin position="3290"/>
        <end position="3441"/>
    </location>
</feature>
<dbReference type="PROSITE" id="PS50268">
    <property type="entry name" value="CADHERIN_2"/>
    <property type="match status" value="1"/>
</dbReference>
<dbReference type="InterPro" id="IPR001791">
    <property type="entry name" value="Laminin_G"/>
</dbReference>
<dbReference type="Pfam" id="PF13585">
    <property type="entry name" value="CHU_C"/>
    <property type="match status" value="1"/>
</dbReference>
<dbReference type="Gene3D" id="2.60.40.60">
    <property type="entry name" value="Cadherins"/>
    <property type="match status" value="1"/>
</dbReference>
<dbReference type="InterPro" id="IPR003367">
    <property type="entry name" value="Thrombospondin_3-like_rpt"/>
</dbReference>
<dbReference type="GO" id="GO:0004553">
    <property type="term" value="F:hydrolase activity, hydrolyzing O-glycosyl compounds"/>
    <property type="evidence" value="ECO:0007669"/>
    <property type="project" value="UniProtKB-ARBA"/>
</dbReference>
<dbReference type="SUPFAM" id="SSF75011">
    <property type="entry name" value="3-carboxy-cis,cis-mucoante lactonizing enzyme"/>
    <property type="match status" value="1"/>
</dbReference>
<evidence type="ECO:0000256" key="1">
    <source>
        <dbReference type="SAM" id="MobiDB-lite"/>
    </source>
</evidence>
<dbReference type="SMART" id="SM00429">
    <property type="entry name" value="IPT"/>
    <property type="match status" value="3"/>
</dbReference>
<dbReference type="CDD" id="cd00110">
    <property type="entry name" value="LamG"/>
    <property type="match status" value="1"/>
</dbReference>
<dbReference type="Pfam" id="PF26628">
    <property type="entry name" value="DUF8202"/>
    <property type="match status" value="4"/>
</dbReference>
<reference evidence="2 3" key="1">
    <citation type="submission" date="2017-08" db="EMBL/GenBank/DDBJ databases">
        <title>The complete genome sequence of Maribacter sp. B1, isolated from deep-sea sediment.</title>
        <authorList>
            <person name="Wu Y.-H."/>
            <person name="Cheng H."/>
            <person name="Xu X.-W."/>
        </authorList>
    </citation>
    <scope>NUCLEOTIDE SEQUENCE [LARGE SCALE GENOMIC DNA]</scope>
    <source>
        <strain evidence="2 3">B1</strain>
    </source>
</reference>
<feature type="compositionally biased region" description="Acidic residues" evidence="1">
    <location>
        <begin position="3227"/>
        <end position="3281"/>
    </location>
</feature>
<dbReference type="Pfam" id="PF02368">
    <property type="entry name" value="Big_2"/>
    <property type="match status" value="1"/>
</dbReference>
<dbReference type="InterPro" id="IPR003343">
    <property type="entry name" value="Big_2"/>
</dbReference>
<dbReference type="Gene3D" id="4.10.1080.10">
    <property type="entry name" value="TSP type-3 repeat"/>
    <property type="match status" value="4"/>
</dbReference>
<protein>
    <submittedName>
        <fullName evidence="2">Uncharacterized protein</fullName>
    </submittedName>
</protein>
<dbReference type="GO" id="GO:0007156">
    <property type="term" value="P:homophilic cell adhesion via plasma membrane adhesion molecules"/>
    <property type="evidence" value="ECO:0007669"/>
    <property type="project" value="InterPro"/>
</dbReference>
<dbReference type="InterPro" id="IPR026341">
    <property type="entry name" value="T9SS_type_B"/>
</dbReference>
<dbReference type="PANTHER" id="PTHR10199:SF119">
    <property type="entry name" value="RE20510P"/>
    <property type="match status" value="1"/>
</dbReference>
<dbReference type="InterPro" id="IPR058515">
    <property type="entry name" value="DUF8202"/>
</dbReference>
<dbReference type="InterPro" id="IPR015919">
    <property type="entry name" value="Cadherin-like_sf"/>
</dbReference>
<dbReference type="CDD" id="cd11304">
    <property type="entry name" value="Cadherin_repeat"/>
    <property type="match status" value="1"/>
</dbReference>